<evidence type="ECO:0000256" key="1">
    <source>
        <dbReference type="ARBA" id="ARBA00004123"/>
    </source>
</evidence>
<evidence type="ECO:0000313" key="13">
    <source>
        <dbReference type="Proteomes" id="UP000478052"/>
    </source>
</evidence>
<feature type="compositionally biased region" description="Basic residues" evidence="10">
    <location>
        <begin position="70"/>
        <end position="82"/>
    </location>
</feature>
<dbReference type="FunFam" id="3.30.160.60:FF:000159">
    <property type="entry name" value="Mds1 and evi1 complex locus protein"/>
    <property type="match status" value="1"/>
</dbReference>
<keyword evidence="4 9" id="KW-0863">Zinc-finger</keyword>
<feature type="region of interest" description="Disordered" evidence="10">
    <location>
        <begin position="347"/>
        <end position="390"/>
    </location>
</feature>
<feature type="domain" description="C2H2-type" evidence="11">
    <location>
        <begin position="420"/>
        <end position="448"/>
    </location>
</feature>
<dbReference type="GO" id="GO:0000981">
    <property type="term" value="F:DNA-binding transcription factor activity, RNA polymerase II-specific"/>
    <property type="evidence" value="ECO:0007669"/>
    <property type="project" value="TreeGrafter"/>
</dbReference>
<feature type="compositionally biased region" description="Polar residues" evidence="10">
    <location>
        <begin position="373"/>
        <end position="385"/>
    </location>
</feature>
<gene>
    <name evidence="12" type="ORF">FWK35_00036472</name>
</gene>
<dbReference type="SUPFAM" id="SSF57667">
    <property type="entry name" value="beta-beta-alpha zinc fingers"/>
    <property type="match status" value="2"/>
</dbReference>
<keyword evidence="6" id="KW-0805">Transcription regulation</keyword>
<dbReference type="FunFam" id="3.30.160.60:FF:000112">
    <property type="entry name" value="Mds1 and evi1 complex locus protein"/>
    <property type="match status" value="1"/>
</dbReference>
<feature type="compositionally biased region" description="Pro residues" evidence="10">
    <location>
        <begin position="360"/>
        <end position="371"/>
    </location>
</feature>
<dbReference type="GO" id="GO:0008270">
    <property type="term" value="F:zinc ion binding"/>
    <property type="evidence" value="ECO:0007669"/>
    <property type="project" value="UniProtKB-KW"/>
</dbReference>
<evidence type="ECO:0000256" key="4">
    <source>
        <dbReference type="ARBA" id="ARBA00022771"/>
    </source>
</evidence>
<dbReference type="EMBL" id="VUJU01004120">
    <property type="protein sequence ID" value="KAF0755510.1"/>
    <property type="molecule type" value="Genomic_DNA"/>
</dbReference>
<feature type="domain" description="C2H2-type" evidence="11">
    <location>
        <begin position="392"/>
        <end position="419"/>
    </location>
</feature>
<evidence type="ECO:0000256" key="2">
    <source>
        <dbReference type="ARBA" id="ARBA00022723"/>
    </source>
</evidence>
<dbReference type="InterPro" id="IPR050717">
    <property type="entry name" value="C2H2-ZF_Transcription_Reg"/>
</dbReference>
<evidence type="ECO:0000256" key="10">
    <source>
        <dbReference type="SAM" id="MobiDB-lite"/>
    </source>
</evidence>
<dbReference type="InterPro" id="IPR036236">
    <property type="entry name" value="Znf_C2H2_sf"/>
</dbReference>
<comment type="subcellular location">
    <subcellularLocation>
        <location evidence="1">Nucleus</location>
    </subcellularLocation>
</comment>
<organism evidence="12 13">
    <name type="scientific">Aphis craccivora</name>
    <name type="common">Cowpea aphid</name>
    <dbReference type="NCBI Taxonomy" id="307492"/>
    <lineage>
        <taxon>Eukaryota</taxon>
        <taxon>Metazoa</taxon>
        <taxon>Ecdysozoa</taxon>
        <taxon>Arthropoda</taxon>
        <taxon>Hexapoda</taxon>
        <taxon>Insecta</taxon>
        <taxon>Pterygota</taxon>
        <taxon>Neoptera</taxon>
        <taxon>Paraneoptera</taxon>
        <taxon>Hemiptera</taxon>
        <taxon>Sternorrhyncha</taxon>
        <taxon>Aphidomorpha</taxon>
        <taxon>Aphidoidea</taxon>
        <taxon>Aphididae</taxon>
        <taxon>Aphidini</taxon>
        <taxon>Aphis</taxon>
        <taxon>Aphis</taxon>
    </lineage>
</organism>
<feature type="compositionally biased region" description="Low complexity" evidence="10">
    <location>
        <begin position="116"/>
        <end position="130"/>
    </location>
</feature>
<keyword evidence="3" id="KW-0677">Repeat</keyword>
<evidence type="ECO:0000256" key="5">
    <source>
        <dbReference type="ARBA" id="ARBA00022833"/>
    </source>
</evidence>
<keyword evidence="2" id="KW-0479">Metal-binding</keyword>
<feature type="region of interest" description="Disordered" evidence="10">
    <location>
        <begin position="548"/>
        <end position="620"/>
    </location>
</feature>
<evidence type="ECO:0000313" key="12">
    <source>
        <dbReference type="EMBL" id="KAF0755510.1"/>
    </source>
</evidence>
<keyword evidence="8" id="KW-0539">Nucleus</keyword>
<evidence type="ECO:0000256" key="6">
    <source>
        <dbReference type="ARBA" id="ARBA00023015"/>
    </source>
</evidence>
<accession>A0A6G0YH30</accession>
<dbReference type="GO" id="GO:0000977">
    <property type="term" value="F:RNA polymerase II transcription regulatory region sequence-specific DNA binding"/>
    <property type="evidence" value="ECO:0007669"/>
    <property type="project" value="TreeGrafter"/>
</dbReference>
<evidence type="ECO:0000259" key="11">
    <source>
        <dbReference type="PROSITE" id="PS50157"/>
    </source>
</evidence>
<dbReference type="Pfam" id="PF00096">
    <property type="entry name" value="zf-C2H2"/>
    <property type="match status" value="3"/>
</dbReference>
<name>A0A6G0YH30_APHCR</name>
<feature type="compositionally biased region" description="Low complexity" evidence="10">
    <location>
        <begin position="244"/>
        <end position="264"/>
    </location>
</feature>
<evidence type="ECO:0000256" key="7">
    <source>
        <dbReference type="ARBA" id="ARBA00023163"/>
    </source>
</evidence>
<sequence>MVHGVAKVMSVVDTSPPAWYTYYPRPVVASVAHPRDPSSMREKHSSPRKMVAVPAVVPCVSPKQGSVYPAHHHHHHHHRRHHDQLDHRHRRDDEGSTADHDEDDEDDDEMMPFDLSRNGGSSPSSSPRSPLRSHRMSPAAFKPYDGSGNNANNDQPLDLRVDYKKSRRGDEMEDENQNLIIRTPSPEDIQVDSPGPPSEIRYASHHSDHNDRGASVHSPCSSSDKEVNVTDDHVQHHRHYQPAQHQNQLQNHQQQHQQQQQQQQQHHRRGGITVEDDRHHHQRMVNYPVLFPPQPLHPMMLEAIYRAGAVGDKSRGMPPLAGYQTGGGYHRPPQHYPFINGPLLNGHHHVPPPTYDVVRQPPPPPLPPPVARSPQQKSSAFQETSGKPKDRYSCKFCQKVFPRSANLTRHLRTHTGEQPYKCNYCERSFSISSNLQRHVRNIHNKEKPFKCPLCDRCFGQQTNLDRHLKKHEADGPTIMDDRLSSSAAVVAAAAAAAAANRRRPSRGPGATDESYFEEIRSFMGKVSEDGSRFAAAAAAAAAAAIGHGRGVGHQAGGGRRQSTTSASCPYRRGSPGDASPAEKFSSRSSASSAGSTESSSGTGDVSAAAATAEKECVNST</sequence>
<dbReference type="OrthoDB" id="9368434at2759"/>
<dbReference type="PROSITE" id="PS00028">
    <property type="entry name" value="ZINC_FINGER_C2H2_1"/>
    <property type="match status" value="3"/>
</dbReference>
<dbReference type="AlphaFoldDB" id="A0A6G0YH30"/>
<protein>
    <submittedName>
        <fullName evidence="12">Protein glass-like</fullName>
    </submittedName>
</protein>
<feature type="compositionally biased region" description="Basic and acidic residues" evidence="10">
    <location>
        <begin position="83"/>
        <end position="99"/>
    </location>
</feature>
<feature type="compositionally biased region" description="Basic and acidic residues" evidence="10">
    <location>
        <begin position="223"/>
        <end position="234"/>
    </location>
</feature>
<feature type="compositionally biased region" description="Low complexity" evidence="10">
    <location>
        <begin position="578"/>
        <end position="600"/>
    </location>
</feature>
<dbReference type="Proteomes" id="UP000478052">
    <property type="component" value="Unassembled WGS sequence"/>
</dbReference>
<evidence type="ECO:0000256" key="3">
    <source>
        <dbReference type="ARBA" id="ARBA00022737"/>
    </source>
</evidence>
<reference evidence="12 13" key="1">
    <citation type="submission" date="2019-08" db="EMBL/GenBank/DDBJ databases">
        <title>Whole genome of Aphis craccivora.</title>
        <authorList>
            <person name="Voronova N.V."/>
            <person name="Shulinski R.S."/>
            <person name="Bandarenka Y.V."/>
            <person name="Zhorov D.G."/>
            <person name="Warner D."/>
        </authorList>
    </citation>
    <scope>NUCLEOTIDE SEQUENCE [LARGE SCALE GENOMIC DNA]</scope>
    <source>
        <strain evidence="12">180601</strain>
        <tissue evidence="12">Whole Body</tissue>
    </source>
</reference>
<keyword evidence="5" id="KW-0862">Zinc</keyword>
<feature type="compositionally biased region" description="Basic and acidic residues" evidence="10">
    <location>
        <begin position="205"/>
        <end position="214"/>
    </location>
</feature>
<dbReference type="FunFam" id="3.30.160.60:FF:000653">
    <property type="entry name" value="Zinc finger protein Pegasus"/>
    <property type="match status" value="1"/>
</dbReference>
<keyword evidence="13" id="KW-1185">Reference proteome</keyword>
<dbReference type="Gene3D" id="3.30.160.60">
    <property type="entry name" value="Classic Zinc Finger"/>
    <property type="match status" value="3"/>
</dbReference>
<dbReference type="SMART" id="SM00355">
    <property type="entry name" value="ZnF_C2H2"/>
    <property type="match status" value="3"/>
</dbReference>
<feature type="region of interest" description="Disordered" evidence="10">
    <location>
        <begin position="62"/>
        <end position="279"/>
    </location>
</feature>
<evidence type="ECO:0000256" key="8">
    <source>
        <dbReference type="ARBA" id="ARBA00023242"/>
    </source>
</evidence>
<dbReference type="InterPro" id="IPR013087">
    <property type="entry name" value="Znf_C2H2_type"/>
</dbReference>
<dbReference type="PANTHER" id="PTHR14196:SF0">
    <property type="entry name" value="PROTEIN BOWEL"/>
    <property type="match status" value="1"/>
</dbReference>
<feature type="compositionally biased region" description="Basic and acidic residues" evidence="10">
    <location>
        <begin position="157"/>
        <end position="170"/>
    </location>
</feature>
<dbReference type="GO" id="GO:0005634">
    <property type="term" value="C:nucleus"/>
    <property type="evidence" value="ECO:0007669"/>
    <property type="project" value="UniProtKB-SubCell"/>
</dbReference>
<evidence type="ECO:0000256" key="9">
    <source>
        <dbReference type="PROSITE-ProRule" id="PRU00042"/>
    </source>
</evidence>
<keyword evidence="7" id="KW-0804">Transcription</keyword>
<comment type="caution">
    <text evidence="12">The sequence shown here is derived from an EMBL/GenBank/DDBJ whole genome shotgun (WGS) entry which is preliminary data.</text>
</comment>
<dbReference type="PANTHER" id="PTHR14196">
    <property type="entry name" value="ODD-SKIPPED - RELATED"/>
    <property type="match status" value="1"/>
</dbReference>
<feature type="compositionally biased region" description="Acidic residues" evidence="10">
    <location>
        <begin position="100"/>
        <end position="111"/>
    </location>
</feature>
<dbReference type="PROSITE" id="PS50157">
    <property type="entry name" value="ZINC_FINGER_C2H2_2"/>
    <property type="match status" value="3"/>
</dbReference>
<feature type="compositionally biased region" description="Gly residues" evidence="10">
    <location>
        <begin position="548"/>
        <end position="559"/>
    </location>
</feature>
<proteinExistence type="predicted"/>
<feature type="domain" description="C2H2-type" evidence="11">
    <location>
        <begin position="449"/>
        <end position="476"/>
    </location>
</feature>